<evidence type="ECO:0000313" key="1">
    <source>
        <dbReference type="EMBL" id="QDK71480.1"/>
    </source>
</evidence>
<reference evidence="1 2" key="1">
    <citation type="submission" date="2019-07" db="EMBL/GenBank/DDBJ databases">
        <title>Genome sequencing of KACC 19320.</title>
        <authorList>
            <person name="Heo J."/>
            <person name="Kim S.-J."/>
            <person name="Kim J.-S."/>
            <person name="Hong S.-B."/>
            <person name="Kwon S.-W."/>
        </authorList>
    </citation>
    <scope>NUCLEOTIDE SEQUENCE [LARGE SCALE GENOMIC DNA]</scope>
    <source>
        <strain evidence="1 2">KACC 19320</strain>
    </source>
</reference>
<sequence>MSELEKAKQIAAEALNFKSKAYYTIEQQNEIIEVNRKAFMKILSLSSLTIPKSIAEELDYVVKESFVNDYIRPYSDVGATVQVIEDGLIEDEPLTAFMFNNLSDEFENCNRRNIVYAYLNPLTRDFVEVEG</sequence>
<dbReference type="Proteomes" id="UP000315128">
    <property type="component" value="Chromosome"/>
</dbReference>
<protein>
    <submittedName>
        <fullName evidence="1">Uncharacterized protein</fullName>
    </submittedName>
</protein>
<dbReference type="KEGG" id="lack:FLP15_10290"/>
<evidence type="ECO:0000313" key="2">
    <source>
        <dbReference type="Proteomes" id="UP000315128"/>
    </source>
</evidence>
<name>A0A514ZA70_9LACT</name>
<keyword evidence="2" id="KW-1185">Reference proteome</keyword>
<dbReference type="EMBL" id="CP041356">
    <property type="protein sequence ID" value="QDK71480.1"/>
    <property type="molecule type" value="Genomic_DNA"/>
</dbReference>
<proteinExistence type="predicted"/>
<organism evidence="1 2">
    <name type="scientific">Lactococcus protaetiae</name>
    <dbReference type="NCBI Taxonomy" id="2592653"/>
    <lineage>
        <taxon>Bacteria</taxon>
        <taxon>Bacillati</taxon>
        <taxon>Bacillota</taxon>
        <taxon>Bacilli</taxon>
        <taxon>Lactobacillales</taxon>
        <taxon>Streptococcaceae</taxon>
        <taxon>Lactococcus</taxon>
    </lineage>
</organism>
<gene>
    <name evidence="1" type="ORF">FLP15_10290</name>
</gene>
<accession>A0A514ZA70</accession>
<dbReference type="RefSeq" id="WP_142767044.1">
    <property type="nucleotide sequence ID" value="NZ_CP041356.1"/>
</dbReference>
<dbReference type="AlphaFoldDB" id="A0A514ZA70"/>